<comment type="caution">
    <text evidence="2">The sequence shown here is derived from an EMBL/GenBank/DDBJ whole genome shotgun (WGS) entry which is preliminary data.</text>
</comment>
<proteinExistence type="predicted"/>
<feature type="region of interest" description="Disordered" evidence="1">
    <location>
        <begin position="80"/>
        <end position="121"/>
    </location>
</feature>
<accession>A0A645ECF2</accession>
<protein>
    <submittedName>
        <fullName evidence="2">Uncharacterized protein</fullName>
    </submittedName>
</protein>
<name>A0A645ECF2_9ZZZZ</name>
<reference evidence="2" key="1">
    <citation type="submission" date="2019-08" db="EMBL/GenBank/DDBJ databases">
        <authorList>
            <person name="Kucharzyk K."/>
            <person name="Murdoch R.W."/>
            <person name="Higgins S."/>
            <person name="Loffler F."/>
        </authorList>
    </citation>
    <scope>NUCLEOTIDE SEQUENCE</scope>
</reference>
<evidence type="ECO:0000256" key="1">
    <source>
        <dbReference type="SAM" id="MobiDB-lite"/>
    </source>
</evidence>
<sequence>MSNEQADAGNPARRSRIQHFKDLQGLVRHHPAGVPLGHRLFHFGDDRLSRLGRNRLRIFGNGRQSSLPQLGRNAAHPIIHWDAQEHRNPEESQNLGVGQHTHGKQSDRSQDPEHHVKDVMP</sequence>
<feature type="compositionally biased region" description="Basic and acidic residues" evidence="1">
    <location>
        <begin position="104"/>
        <end position="121"/>
    </location>
</feature>
<dbReference type="AlphaFoldDB" id="A0A645ECF2"/>
<dbReference type="EMBL" id="VSSQ01045751">
    <property type="protein sequence ID" value="MPM99657.1"/>
    <property type="molecule type" value="Genomic_DNA"/>
</dbReference>
<evidence type="ECO:0000313" key="2">
    <source>
        <dbReference type="EMBL" id="MPM99657.1"/>
    </source>
</evidence>
<gene>
    <name evidence="2" type="ORF">SDC9_146850</name>
</gene>
<organism evidence="2">
    <name type="scientific">bioreactor metagenome</name>
    <dbReference type="NCBI Taxonomy" id="1076179"/>
    <lineage>
        <taxon>unclassified sequences</taxon>
        <taxon>metagenomes</taxon>
        <taxon>ecological metagenomes</taxon>
    </lineage>
</organism>